<keyword evidence="3" id="KW-1185">Reference proteome</keyword>
<keyword evidence="1" id="KW-0472">Membrane</keyword>
<evidence type="ECO:0000256" key="1">
    <source>
        <dbReference type="SAM" id="Phobius"/>
    </source>
</evidence>
<evidence type="ECO:0000313" key="3">
    <source>
        <dbReference type="Proteomes" id="UP000199068"/>
    </source>
</evidence>
<dbReference type="PROSITE" id="PS51257">
    <property type="entry name" value="PROKAR_LIPOPROTEIN"/>
    <property type="match status" value="1"/>
</dbReference>
<keyword evidence="1" id="KW-1133">Transmembrane helix</keyword>
<gene>
    <name evidence="2" type="ORF">SAMN04515677_11370</name>
</gene>
<feature type="transmembrane region" description="Helical" evidence="1">
    <location>
        <begin position="47"/>
        <end position="65"/>
    </location>
</feature>
<evidence type="ECO:0000313" key="2">
    <source>
        <dbReference type="EMBL" id="SDM50469.1"/>
    </source>
</evidence>
<protein>
    <submittedName>
        <fullName evidence="2">Putative F0F1-ATPase subunit Ca2+/Mg2+ transporter</fullName>
    </submittedName>
</protein>
<feature type="transmembrane region" description="Helical" evidence="1">
    <location>
        <begin position="12"/>
        <end position="35"/>
    </location>
</feature>
<proteinExistence type="predicted"/>
<dbReference type="Pfam" id="PF09527">
    <property type="entry name" value="ATPase_gene1"/>
    <property type="match status" value="1"/>
</dbReference>
<organism evidence="2 3">
    <name type="scientific">Romboutsia lituseburensis DSM 797</name>
    <dbReference type="NCBI Taxonomy" id="1121325"/>
    <lineage>
        <taxon>Bacteria</taxon>
        <taxon>Bacillati</taxon>
        <taxon>Bacillota</taxon>
        <taxon>Clostridia</taxon>
        <taxon>Peptostreptococcales</taxon>
        <taxon>Peptostreptococcaceae</taxon>
        <taxon>Romboutsia</taxon>
    </lineage>
</organism>
<dbReference type="InterPro" id="IPR032820">
    <property type="entry name" value="ATPase_put"/>
</dbReference>
<accession>A0A1G9TRS1</accession>
<dbReference type="EMBL" id="FNGW01000013">
    <property type="protein sequence ID" value="SDM50469.1"/>
    <property type="molecule type" value="Genomic_DNA"/>
</dbReference>
<reference evidence="2 3" key="1">
    <citation type="submission" date="2016-10" db="EMBL/GenBank/DDBJ databases">
        <authorList>
            <person name="de Groot N.N."/>
        </authorList>
    </citation>
    <scope>NUCLEOTIDE SEQUENCE [LARGE SCALE GENOMIC DNA]</scope>
    <source>
        <strain evidence="2 3">DSM 797</strain>
    </source>
</reference>
<dbReference type="STRING" id="1121325.SAMN04515677_11370"/>
<sequence>MNKRKMYMEIANMLSLISQIGLMILISILGCTFIGKFLDSKFNTDPIFMLIFLVLGVGGAFMAVYKTLVVYTKRK</sequence>
<name>A0A1G9TRS1_9FIRM</name>
<dbReference type="Proteomes" id="UP000199068">
    <property type="component" value="Unassembled WGS sequence"/>
</dbReference>
<dbReference type="AlphaFoldDB" id="A0A1G9TRS1"/>
<dbReference type="RefSeq" id="WP_092727667.1">
    <property type="nucleotide sequence ID" value="NZ_FNGW01000013.1"/>
</dbReference>
<keyword evidence="1" id="KW-0812">Transmembrane</keyword>